<dbReference type="AlphaFoldDB" id="A0A4Y2D9D3"/>
<accession>A0A4Y2D9D3</accession>
<reference evidence="1 2" key="1">
    <citation type="journal article" date="2019" name="Sci. Rep.">
        <title>Orb-weaving spider Araneus ventricosus genome elucidates the spidroin gene catalogue.</title>
        <authorList>
            <person name="Kono N."/>
            <person name="Nakamura H."/>
            <person name="Ohtoshi R."/>
            <person name="Moran D.A.P."/>
            <person name="Shinohara A."/>
            <person name="Yoshida Y."/>
            <person name="Fujiwara M."/>
            <person name="Mori M."/>
            <person name="Tomita M."/>
            <person name="Arakawa K."/>
        </authorList>
    </citation>
    <scope>NUCLEOTIDE SEQUENCE [LARGE SCALE GENOMIC DNA]</scope>
</reference>
<evidence type="ECO:0000313" key="2">
    <source>
        <dbReference type="Proteomes" id="UP000499080"/>
    </source>
</evidence>
<protein>
    <submittedName>
        <fullName evidence="1">Uncharacterized protein</fullName>
    </submittedName>
</protein>
<name>A0A4Y2D9D3_ARAVE</name>
<dbReference type="Proteomes" id="UP000499080">
    <property type="component" value="Unassembled WGS sequence"/>
</dbReference>
<dbReference type="EMBL" id="BGPR01000316">
    <property type="protein sequence ID" value="GBM12608.1"/>
    <property type="molecule type" value="Genomic_DNA"/>
</dbReference>
<comment type="caution">
    <text evidence="1">The sequence shown here is derived from an EMBL/GenBank/DDBJ whole genome shotgun (WGS) entry which is preliminary data.</text>
</comment>
<proteinExistence type="predicted"/>
<sequence length="106" mass="12024">MVTAEMKVPKTDSISDLFRRNKSVAKLEKCRRLPMLETITKPRHVQCHAIKERTPDPILGSLLIPSPLYSMNWVVLIPQLKCSPPMCQDKKVLGITAPRLHPITAR</sequence>
<gene>
    <name evidence="1" type="ORF">AVEN_146788_1</name>
</gene>
<keyword evidence="2" id="KW-1185">Reference proteome</keyword>
<evidence type="ECO:0000313" key="1">
    <source>
        <dbReference type="EMBL" id="GBM12608.1"/>
    </source>
</evidence>
<organism evidence="1 2">
    <name type="scientific">Araneus ventricosus</name>
    <name type="common">Orbweaver spider</name>
    <name type="synonym">Epeira ventricosa</name>
    <dbReference type="NCBI Taxonomy" id="182803"/>
    <lineage>
        <taxon>Eukaryota</taxon>
        <taxon>Metazoa</taxon>
        <taxon>Ecdysozoa</taxon>
        <taxon>Arthropoda</taxon>
        <taxon>Chelicerata</taxon>
        <taxon>Arachnida</taxon>
        <taxon>Araneae</taxon>
        <taxon>Araneomorphae</taxon>
        <taxon>Entelegynae</taxon>
        <taxon>Araneoidea</taxon>
        <taxon>Araneidae</taxon>
        <taxon>Araneus</taxon>
    </lineage>
</organism>